<protein>
    <recommendedName>
        <fullName evidence="3">PNPLA domain-containing protein</fullName>
    </recommendedName>
</protein>
<dbReference type="PANTHER" id="PTHR46394">
    <property type="entry name" value="ANNEXIN"/>
    <property type="match status" value="1"/>
</dbReference>
<keyword evidence="2" id="KW-0442">Lipid degradation</keyword>
<feature type="domain" description="PNPLA" evidence="3">
    <location>
        <begin position="5"/>
        <end position="196"/>
    </location>
</feature>
<feature type="short sequence motif" description="GXSXG" evidence="2">
    <location>
        <begin position="36"/>
        <end position="40"/>
    </location>
</feature>
<dbReference type="InterPro" id="IPR002641">
    <property type="entry name" value="PNPLA_dom"/>
</dbReference>
<dbReference type="PANTHER" id="PTHR46394:SF1">
    <property type="entry name" value="PNPLA DOMAIN-CONTAINING PROTEIN"/>
    <property type="match status" value="1"/>
</dbReference>
<proteinExistence type="predicted"/>
<dbReference type="SUPFAM" id="SSF52151">
    <property type="entry name" value="FabD/lysophospholipase-like"/>
    <property type="match status" value="1"/>
</dbReference>
<feature type="short sequence motif" description="GXGXXG" evidence="2">
    <location>
        <begin position="9"/>
        <end position="14"/>
    </location>
</feature>
<dbReference type="InterPro" id="IPR052580">
    <property type="entry name" value="Lipid_Hydrolase"/>
</dbReference>
<dbReference type="Gene3D" id="3.40.1090.10">
    <property type="entry name" value="Cytosolic phospholipase A2 catalytic domain"/>
    <property type="match status" value="2"/>
</dbReference>
<evidence type="ECO:0000259" key="3">
    <source>
        <dbReference type="PROSITE" id="PS51635"/>
    </source>
</evidence>
<dbReference type="Pfam" id="PF01734">
    <property type="entry name" value="Patatin"/>
    <property type="match status" value="1"/>
</dbReference>
<gene>
    <name evidence="4" type="ORF">EJA10_10025</name>
</gene>
<name>A0A427TSI3_9BACI</name>
<dbReference type="GO" id="GO:0016042">
    <property type="term" value="P:lipid catabolic process"/>
    <property type="evidence" value="ECO:0007669"/>
    <property type="project" value="UniProtKB-UniRule"/>
</dbReference>
<dbReference type="STRING" id="285983.UB32_10865"/>
<dbReference type="InterPro" id="IPR016035">
    <property type="entry name" value="Acyl_Trfase/lysoPLipase"/>
</dbReference>
<dbReference type="Proteomes" id="UP000279911">
    <property type="component" value="Unassembled WGS sequence"/>
</dbReference>
<evidence type="ECO:0000313" key="4">
    <source>
        <dbReference type="EMBL" id="RSD27409.1"/>
    </source>
</evidence>
<feature type="active site" description="Proton acceptor" evidence="2">
    <location>
        <position position="183"/>
    </location>
</feature>
<reference evidence="5" key="1">
    <citation type="submission" date="2018-12" db="EMBL/GenBank/DDBJ databases">
        <title>Bacillus chawlae sp. nov., Bacillus glennii sp. nov., and Bacillus saganii sp. nov. Isolated from the Vehicle Assembly Building at Kennedy Space Center where the Viking Spacecraft were Assembled.</title>
        <authorList>
            <person name="Seuylemezian A."/>
            <person name="Vaishampayan P."/>
        </authorList>
    </citation>
    <scope>NUCLEOTIDE SEQUENCE [LARGE SCALE GENOMIC DNA]</scope>
    <source>
        <strain evidence="5">DSM 13966</strain>
    </source>
</reference>
<dbReference type="CDD" id="cd07207">
    <property type="entry name" value="Pat_ExoU_VipD_like"/>
    <property type="match status" value="1"/>
</dbReference>
<keyword evidence="2" id="KW-0378">Hydrolase</keyword>
<evidence type="ECO:0000256" key="1">
    <source>
        <dbReference type="ARBA" id="ARBA00023098"/>
    </source>
</evidence>
<dbReference type="AlphaFoldDB" id="A0A427TSI3"/>
<sequence length="294" mass="33131">MYIDGVFSGGGIKGLALIGARAAVEERGFRFKRVAGTSAGSLIAGLLAAGYTSSEMAAILDDLDLKKFLDSRKTFFPSALTKWLFVYWRLGLYKGDELECWIADKLAARGLRTFGDLAPDALRIIASDLTNGRLLILPDDLLKYGVDPRTFPVARAIRMSCSLPFFFEPVKLRDRVGTNIVVDGGVLSNFPMWLFDKENVKKVRPVLGVKLSHHLTQQPTNKIKNALNMFEALFETMKDAHDSRYISRKHERNIIFIPTEGHLTTEFQLSDEKKLELIELGKKNAEKFFKSWCY</sequence>
<dbReference type="EMBL" id="RSFW01000012">
    <property type="protein sequence ID" value="RSD27409.1"/>
    <property type="molecule type" value="Genomic_DNA"/>
</dbReference>
<organism evidence="4 5">
    <name type="scientific">Mesobacillus subterraneus</name>
    <dbReference type="NCBI Taxonomy" id="285983"/>
    <lineage>
        <taxon>Bacteria</taxon>
        <taxon>Bacillati</taxon>
        <taxon>Bacillota</taxon>
        <taxon>Bacilli</taxon>
        <taxon>Bacillales</taxon>
        <taxon>Bacillaceae</taxon>
        <taxon>Mesobacillus</taxon>
    </lineage>
</organism>
<feature type="short sequence motif" description="DGA/G" evidence="2">
    <location>
        <begin position="183"/>
        <end position="185"/>
    </location>
</feature>
<evidence type="ECO:0000313" key="5">
    <source>
        <dbReference type="Proteomes" id="UP000279911"/>
    </source>
</evidence>
<dbReference type="GO" id="GO:0016787">
    <property type="term" value="F:hydrolase activity"/>
    <property type="evidence" value="ECO:0007669"/>
    <property type="project" value="UniProtKB-UniRule"/>
</dbReference>
<accession>A0A427TSI3</accession>
<keyword evidence="1 2" id="KW-0443">Lipid metabolism</keyword>
<dbReference type="RefSeq" id="WP_125479864.1">
    <property type="nucleotide sequence ID" value="NZ_RSFW01000012.1"/>
</dbReference>
<evidence type="ECO:0000256" key="2">
    <source>
        <dbReference type="PROSITE-ProRule" id="PRU01161"/>
    </source>
</evidence>
<comment type="caution">
    <text evidence="4">The sequence shown here is derived from an EMBL/GenBank/DDBJ whole genome shotgun (WGS) entry which is preliminary data.</text>
</comment>
<dbReference type="OrthoDB" id="9770965at2"/>
<dbReference type="PROSITE" id="PS51635">
    <property type="entry name" value="PNPLA"/>
    <property type="match status" value="1"/>
</dbReference>
<feature type="active site" description="Nucleophile" evidence="2">
    <location>
        <position position="38"/>
    </location>
</feature>